<evidence type="ECO:0000313" key="13">
    <source>
        <dbReference type="Proteomes" id="UP001222325"/>
    </source>
</evidence>
<evidence type="ECO:0000256" key="6">
    <source>
        <dbReference type="ARBA" id="ARBA00022840"/>
    </source>
</evidence>
<dbReference type="Gene3D" id="3.30.200.20">
    <property type="entry name" value="Phosphorylase Kinase, domain 1"/>
    <property type="match status" value="1"/>
</dbReference>
<proteinExistence type="inferred from homology"/>
<dbReference type="EC" id="2.7.11.1" evidence="1"/>
<comment type="catalytic activity">
    <reaction evidence="8">
        <text>L-seryl-[protein] + ATP = O-phospho-L-seryl-[protein] + ADP + H(+)</text>
        <dbReference type="Rhea" id="RHEA:17989"/>
        <dbReference type="Rhea" id="RHEA-COMP:9863"/>
        <dbReference type="Rhea" id="RHEA-COMP:11604"/>
        <dbReference type="ChEBI" id="CHEBI:15378"/>
        <dbReference type="ChEBI" id="CHEBI:29999"/>
        <dbReference type="ChEBI" id="CHEBI:30616"/>
        <dbReference type="ChEBI" id="CHEBI:83421"/>
        <dbReference type="ChEBI" id="CHEBI:456216"/>
        <dbReference type="EC" id="2.7.11.1"/>
    </reaction>
</comment>
<evidence type="ECO:0000256" key="1">
    <source>
        <dbReference type="ARBA" id="ARBA00012513"/>
    </source>
</evidence>
<dbReference type="PROSITE" id="PS50011">
    <property type="entry name" value="PROTEIN_KINASE_DOM"/>
    <property type="match status" value="1"/>
</dbReference>
<dbReference type="Pfam" id="PF00069">
    <property type="entry name" value="Pkinase"/>
    <property type="match status" value="1"/>
</dbReference>
<dbReference type="PROSITE" id="PS00107">
    <property type="entry name" value="PROTEIN_KINASE_ATP"/>
    <property type="match status" value="1"/>
</dbReference>
<keyword evidence="6 9" id="KW-0067">ATP-binding</keyword>
<comment type="caution">
    <text evidence="12">The sequence shown here is derived from an EMBL/GenBank/DDBJ whole genome shotgun (WGS) entry which is preliminary data.</text>
</comment>
<dbReference type="InterPro" id="IPR017441">
    <property type="entry name" value="Protein_kinase_ATP_BS"/>
</dbReference>
<sequence>MLRLLTSARDALLRCPGPASRSMSTITVTRAAASLPSNLDLTEFHPVATGELFSGRYEALRNLGRGRHSTVWLVRDIRTQKEAAMKVMVASLTDNKRGPDELGILTTLRDGNPQSAGKHHVCQMLDSFVHDGPNGRHICLVLELLGMSVLDLYRSFSGSLPLILVQRVAKHLLRGLQYVHECGVIHTDIKGDNILMTGAGFAEGQSSVDLDITDLFSATYKLTDFGSANRITRQWAADIQPVALRSPEVLIGAPWDTKTDVWNFGCLIYEFARGAVLFDPSWQNEETGMDYTQTHLSQMAGLLGDFPKSFLAKGEKTKVYFDESGHLLRPGAYGITLGDLLARGGHPADELPPAIDFLSRALAIDPEDRWSAAQLLNHPWMENTVEM</sequence>
<dbReference type="Proteomes" id="UP001222325">
    <property type="component" value="Unassembled WGS sequence"/>
</dbReference>
<dbReference type="GO" id="GO:0004674">
    <property type="term" value="F:protein serine/threonine kinase activity"/>
    <property type="evidence" value="ECO:0007669"/>
    <property type="project" value="UniProtKB-KW"/>
</dbReference>
<keyword evidence="2 10" id="KW-0723">Serine/threonine-protein kinase</keyword>
<evidence type="ECO:0000256" key="8">
    <source>
        <dbReference type="ARBA" id="ARBA00048679"/>
    </source>
</evidence>
<evidence type="ECO:0000313" key="12">
    <source>
        <dbReference type="EMBL" id="KAJ7076498.1"/>
    </source>
</evidence>
<name>A0AAD6TW61_9AGAR</name>
<comment type="similarity">
    <text evidence="10">Belongs to the protein kinase superfamily.</text>
</comment>
<keyword evidence="4 9" id="KW-0547">Nucleotide-binding</keyword>
<keyword evidence="5 12" id="KW-0418">Kinase</keyword>
<evidence type="ECO:0000256" key="3">
    <source>
        <dbReference type="ARBA" id="ARBA00022679"/>
    </source>
</evidence>
<dbReference type="GO" id="GO:0005524">
    <property type="term" value="F:ATP binding"/>
    <property type="evidence" value="ECO:0007669"/>
    <property type="project" value="UniProtKB-UniRule"/>
</dbReference>
<reference evidence="12" key="1">
    <citation type="submission" date="2023-03" db="EMBL/GenBank/DDBJ databases">
        <title>Massive genome expansion in bonnet fungi (Mycena s.s.) driven by repeated elements and novel gene families across ecological guilds.</title>
        <authorList>
            <consortium name="Lawrence Berkeley National Laboratory"/>
            <person name="Harder C.B."/>
            <person name="Miyauchi S."/>
            <person name="Viragh M."/>
            <person name="Kuo A."/>
            <person name="Thoen E."/>
            <person name="Andreopoulos B."/>
            <person name="Lu D."/>
            <person name="Skrede I."/>
            <person name="Drula E."/>
            <person name="Henrissat B."/>
            <person name="Morin E."/>
            <person name="Kohler A."/>
            <person name="Barry K."/>
            <person name="LaButti K."/>
            <person name="Morin E."/>
            <person name="Salamov A."/>
            <person name="Lipzen A."/>
            <person name="Mereny Z."/>
            <person name="Hegedus B."/>
            <person name="Baldrian P."/>
            <person name="Stursova M."/>
            <person name="Weitz H."/>
            <person name="Taylor A."/>
            <person name="Grigoriev I.V."/>
            <person name="Nagy L.G."/>
            <person name="Martin F."/>
            <person name="Kauserud H."/>
        </authorList>
    </citation>
    <scope>NUCLEOTIDE SEQUENCE</scope>
    <source>
        <strain evidence="12">CBHHK173m</strain>
    </source>
</reference>
<organism evidence="12 13">
    <name type="scientific">Mycena belliarum</name>
    <dbReference type="NCBI Taxonomy" id="1033014"/>
    <lineage>
        <taxon>Eukaryota</taxon>
        <taxon>Fungi</taxon>
        <taxon>Dikarya</taxon>
        <taxon>Basidiomycota</taxon>
        <taxon>Agaricomycotina</taxon>
        <taxon>Agaricomycetes</taxon>
        <taxon>Agaricomycetidae</taxon>
        <taxon>Agaricales</taxon>
        <taxon>Marasmiineae</taxon>
        <taxon>Mycenaceae</taxon>
        <taxon>Mycena</taxon>
    </lineage>
</organism>
<evidence type="ECO:0000259" key="11">
    <source>
        <dbReference type="PROSITE" id="PS50011"/>
    </source>
</evidence>
<gene>
    <name evidence="12" type="ORF">B0H15DRAFT_864039</name>
</gene>
<dbReference type="InterPro" id="IPR051334">
    <property type="entry name" value="SRPK"/>
</dbReference>
<keyword evidence="13" id="KW-1185">Reference proteome</keyword>
<dbReference type="PROSITE" id="PS00108">
    <property type="entry name" value="PROTEIN_KINASE_ST"/>
    <property type="match status" value="1"/>
</dbReference>
<dbReference type="AlphaFoldDB" id="A0AAD6TW61"/>
<evidence type="ECO:0000256" key="9">
    <source>
        <dbReference type="PROSITE-ProRule" id="PRU10141"/>
    </source>
</evidence>
<dbReference type="SUPFAM" id="SSF56112">
    <property type="entry name" value="Protein kinase-like (PK-like)"/>
    <property type="match status" value="1"/>
</dbReference>
<evidence type="ECO:0000256" key="5">
    <source>
        <dbReference type="ARBA" id="ARBA00022777"/>
    </source>
</evidence>
<evidence type="ECO:0000256" key="7">
    <source>
        <dbReference type="ARBA" id="ARBA00047899"/>
    </source>
</evidence>
<dbReference type="GO" id="GO:0000245">
    <property type="term" value="P:spliceosomal complex assembly"/>
    <property type="evidence" value="ECO:0007669"/>
    <property type="project" value="TreeGrafter"/>
</dbReference>
<feature type="domain" description="Protein kinase" evidence="11">
    <location>
        <begin position="57"/>
        <end position="381"/>
    </location>
</feature>
<dbReference type="InterPro" id="IPR008271">
    <property type="entry name" value="Ser/Thr_kinase_AS"/>
</dbReference>
<dbReference type="Gene3D" id="1.10.510.10">
    <property type="entry name" value="Transferase(Phosphotransferase) domain 1"/>
    <property type="match status" value="1"/>
</dbReference>
<feature type="binding site" evidence="9">
    <location>
        <position position="86"/>
    </location>
    <ligand>
        <name>ATP</name>
        <dbReference type="ChEBI" id="CHEBI:30616"/>
    </ligand>
</feature>
<dbReference type="EMBL" id="JARJCN010000081">
    <property type="protein sequence ID" value="KAJ7076498.1"/>
    <property type="molecule type" value="Genomic_DNA"/>
</dbReference>
<evidence type="ECO:0000256" key="10">
    <source>
        <dbReference type="RuleBase" id="RU000304"/>
    </source>
</evidence>
<protein>
    <recommendedName>
        <fullName evidence="1">non-specific serine/threonine protein kinase</fullName>
        <ecNumber evidence="1">2.7.11.1</ecNumber>
    </recommendedName>
</protein>
<evidence type="ECO:0000256" key="2">
    <source>
        <dbReference type="ARBA" id="ARBA00022527"/>
    </source>
</evidence>
<dbReference type="PANTHER" id="PTHR47634:SF9">
    <property type="entry name" value="PROTEIN KINASE DOMAIN-CONTAINING PROTEIN-RELATED"/>
    <property type="match status" value="1"/>
</dbReference>
<keyword evidence="3" id="KW-0808">Transferase</keyword>
<evidence type="ECO:0000256" key="4">
    <source>
        <dbReference type="ARBA" id="ARBA00022741"/>
    </source>
</evidence>
<dbReference type="SMART" id="SM00220">
    <property type="entry name" value="S_TKc"/>
    <property type="match status" value="1"/>
</dbReference>
<dbReference type="InterPro" id="IPR011009">
    <property type="entry name" value="Kinase-like_dom_sf"/>
</dbReference>
<dbReference type="PANTHER" id="PTHR47634">
    <property type="entry name" value="PROTEIN KINASE DOMAIN-CONTAINING PROTEIN-RELATED"/>
    <property type="match status" value="1"/>
</dbReference>
<accession>A0AAD6TW61</accession>
<comment type="catalytic activity">
    <reaction evidence="7">
        <text>L-threonyl-[protein] + ATP = O-phospho-L-threonyl-[protein] + ADP + H(+)</text>
        <dbReference type="Rhea" id="RHEA:46608"/>
        <dbReference type="Rhea" id="RHEA-COMP:11060"/>
        <dbReference type="Rhea" id="RHEA-COMP:11605"/>
        <dbReference type="ChEBI" id="CHEBI:15378"/>
        <dbReference type="ChEBI" id="CHEBI:30013"/>
        <dbReference type="ChEBI" id="CHEBI:30616"/>
        <dbReference type="ChEBI" id="CHEBI:61977"/>
        <dbReference type="ChEBI" id="CHEBI:456216"/>
        <dbReference type="EC" id="2.7.11.1"/>
    </reaction>
</comment>
<dbReference type="InterPro" id="IPR000719">
    <property type="entry name" value="Prot_kinase_dom"/>
</dbReference>
<dbReference type="GO" id="GO:0050684">
    <property type="term" value="P:regulation of mRNA processing"/>
    <property type="evidence" value="ECO:0007669"/>
    <property type="project" value="TreeGrafter"/>
</dbReference>